<organism evidence="5 6">
    <name type="scientific">Coprinopsis marcescibilis</name>
    <name type="common">Agaric fungus</name>
    <name type="synonym">Psathyrella marcescibilis</name>
    <dbReference type="NCBI Taxonomy" id="230819"/>
    <lineage>
        <taxon>Eukaryota</taxon>
        <taxon>Fungi</taxon>
        <taxon>Dikarya</taxon>
        <taxon>Basidiomycota</taxon>
        <taxon>Agaricomycotina</taxon>
        <taxon>Agaricomycetes</taxon>
        <taxon>Agaricomycetidae</taxon>
        <taxon>Agaricales</taxon>
        <taxon>Agaricineae</taxon>
        <taxon>Psathyrellaceae</taxon>
        <taxon>Coprinopsis</taxon>
    </lineage>
</organism>
<dbReference type="Proteomes" id="UP000307440">
    <property type="component" value="Unassembled WGS sequence"/>
</dbReference>
<keyword evidence="6" id="KW-1185">Reference proteome</keyword>
<dbReference type="GO" id="GO:0003700">
    <property type="term" value="F:DNA-binding transcription factor activity"/>
    <property type="evidence" value="ECO:0007669"/>
    <property type="project" value="InterPro"/>
</dbReference>
<gene>
    <name evidence="5" type="ORF">FA15DRAFT_663202</name>
</gene>
<dbReference type="SMART" id="SM00426">
    <property type="entry name" value="TEA"/>
    <property type="match status" value="1"/>
</dbReference>
<evidence type="ECO:0000256" key="2">
    <source>
        <dbReference type="PROSITE-ProRule" id="PRU00505"/>
    </source>
</evidence>
<dbReference type="Pfam" id="PF01285">
    <property type="entry name" value="TEA"/>
    <property type="match status" value="1"/>
</dbReference>
<evidence type="ECO:0000313" key="6">
    <source>
        <dbReference type="Proteomes" id="UP000307440"/>
    </source>
</evidence>
<evidence type="ECO:0000313" key="5">
    <source>
        <dbReference type="EMBL" id="TFK29906.1"/>
    </source>
</evidence>
<dbReference type="OrthoDB" id="10006572at2759"/>
<feature type="region of interest" description="Disordered" evidence="3">
    <location>
        <begin position="406"/>
        <end position="444"/>
    </location>
</feature>
<dbReference type="InterPro" id="IPR000818">
    <property type="entry name" value="TEA/ATTS_dom"/>
</dbReference>
<dbReference type="AlphaFoldDB" id="A0A5C3LDB1"/>
<dbReference type="InterPro" id="IPR038096">
    <property type="entry name" value="TEA/ATTS_sf"/>
</dbReference>
<dbReference type="Gene3D" id="6.10.20.40">
    <property type="entry name" value="TEA/ATTS domain"/>
    <property type="match status" value="1"/>
</dbReference>
<name>A0A5C3LDB1_COPMA</name>
<dbReference type="EMBL" id="ML210147">
    <property type="protein sequence ID" value="TFK29906.1"/>
    <property type="molecule type" value="Genomic_DNA"/>
</dbReference>
<dbReference type="STRING" id="230819.A0A5C3LDB1"/>
<feature type="domain" description="TEA" evidence="4">
    <location>
        <begin position="22"/>
        <end position="96"/>
    </location>
</feature>
<evidence type="ECO:0000256" key="3">
    <source>
        <dbReference type="SAM" id="MobiDB-lite"/>
    </source>
</evidence>
<protein>
    <recommendedName>
        <fullName evidence="4">TEA domain-containing protein</fullName>
    </recommendedName>
</protein>
<feature type="DNA-binding region" description="TEA" evidence="2">
    <location>
        <begin position="22"/>
        <end position="96"/>
    </location>
</feature>
<reference evidence="5 6" key="1">
    <citation type="journal article" date="2019" name="Nat. Ecol. Evol.">
        <title>Megaphylogeny resolves global patterns of mushroom evolution.</title>
        <authorList>
            <person name="Varga T."/>
            <person name="Krizsan K."/>
            <person name="Foldi C."/>
            <person name="Dima B."/>
            <person name="Sanchez-Garcia M."/>
            <person name="Sanchez-Ramirez S."/>
            <person name="Szollosi G.J."/>
            <person name="Szarkandi J.G."/>
            <person name="Papp V."/>
            <person name="Albert L."/>
            <person name="Andreopoulos W."/>
            <person name="Angelini C."/>
            <person name="Antonin V."/>
            <person name="Barry K.W."/>
            <person name="Bougher N.L."/>
            <person name="Buchanan P."/>
            <person name="Buyck B."/>
            <person name="Bense V."/>
            <person name="Catcheside P."/>
            <person name="Chovatia M."/>
            <person name="Cooper J."/>
            <person name="Damon W."/>
            <person name="Desjardin D."/>
            <person name="Finy P."/>
            <person name="Geml J."/>
            <person name="Haridas S."/>
            <person name="Hughes K."/>
            <person name="Justo A."/>
            <person name="Karasinski D."/>
            <person name="Kautmanova I."/>
            <person name="Kiss B."/>
            <person name="Kocsube S."/>
            <person name="Kotiranta H."/>
            <person name="LaButti K.M."/>
            <person name="Lechner B.E."/>
            <person name="Liimatainen K."/>
            <person name="Lipzen A."/>
            <person name="Lukacs Z."/>
            <person name="Mihaltcheva S."/>
            <person name="Morgado L.N."/>
            <person name="Niskanen T."/>
            <person name="Noordeloos M.E."/>
            <person name="Ohm R.A."/>
            <person name="Ortiz-Santana B."/>
            <person name="Ovrebo C."/>
            <person name="Racz N."/>
            <person name="Riley R."/>
            <person name="Savchenko A."/>
            <person name="Shiryaev A."/>
            <person name="Soop K."/>
            <person name="Spirin V."/>
            <person name="Szebenyi C."/>
            <person name="Tomsovsky M."/>
            <person name="Tulloss R.E."/>
            <person name="Uehling J."/>
            <person name="Grigoriev I.V."/>
            <person name="Vagvolgyi C."/>
            <person name="Papp T."/>
            <person name="Martin F.M."/>
            <person name="Miettinen O."/>
            <person name="Hibbett D.S."/>
            <person name="Nagy L.G."/>
        </authorList>
    </citation>
    <scope>NUCLEOTIDE SEQUENCE [LARGE SCALE GENOMIC DNA]</scope>
    <source>
        <strain evidence="5 6">CBS 121175</strain>
    </source>
</reference>
<accession>A0A5C3LDB1</accession>
<feature type="region of interest" description="Disordered" evidence="3">
    <location>
        <begin position="120"/>
        <end position="158"/>
    </location>
</feature>
<sequence>MKKQDTPDSITPQRKHRKLLKDGSGVEVWPENIEKTFVQGLREYWQSPYATYSQSRGRSRWRNQFLVDFLQRHGIIRTKKQVASHIQVLRNMWKGQPEFHLVAGGDELVDPVTHIPIKEESDANSTSFDWDDESAHSASPDFSPPDSHSDFPLTPEQRPNLYPVDHSAIAVKQEASPGTLYFHSPTQIASPSTSPFSDFSHALPTDYSPPAAVYKQMPLNGYPYAAPVTSPAPTSYPRYPHNRITTFYLCAEGMTPFSVNVDALSQSSPSPRQTLTLRVKLSVPSLNDVRSPSTLHGFNASVAVGNIWTSSAKCITKVYTGNTLFVEEQENLQVSHINSNGTVHALLPDSHLARCRWLDPNVQTTLTQELVVDDQVLLCLIYDLDRKNWPMPGSELLGFQHYRAPDKASSTAGAPYTTSTTSRRPSQVPSGYPLAPNAYSIPPR</sequence>
<feature type="compositionally biased region" description="Low complexity" evidence="3">
    <location>
        <begin position="136"/>
        <end position="152"/>
    </location>
</feature>
<dbReference type="PROSITE" id="PS51088">
    <property type="entry name" value="TEA_2"/>
    <property type="match status" value="1"/>
</dbReference>
<comment type="similarity">
    <text evidence="1">Belongs to the TEC1 family.</text>
</comment>
<evidence type="ECO:0000259" key="4">
    <source>
        <dbReference type="PROSITE" id="PS51088"/>
    </source>
</evidence>
<proteinExistence type="inferred from homology"/>
<evidence type="ECO:0000256" key="1">
    <source>
        <dbReference type="ARBA" id="ARBA00008421"/>
    </source>
</evidence>